<feature type="domain" description="Histidine kinase" evidence="20">
    <location>
        <begin position="211"/>
        <end position="428"/>
    </location>
</feature>
<evidence type="ECO:0000256" key="1">
    <source>
        <dbReference type="ARBA" id="ARBA00000085"/>
    </source>
</evidence>
<dbReference type="EMBL" id="JAYXUG010000015">
    <property type="protein sequence ID" value="MEC6833162.1"/>
    <property type="molecule type" value="Genomic_DNA"/>
</dbReference>
<keyword evidence="17 19" id="KW-0472">Membrane</keyword>
<evidence type="ECO:0000256" key="16">
    <source>
        <dbReference type="ARBA" id="ARBA00023012"/>
    </source>
</evidence>
<dbReference type="Pfam" id="PF11808">
    <property type="entry name" value="PhoR"/>
    <property type="match status" value="1"/>
</dbReference>
<dbReference type="InterPro" id="IPR050351">
    <property type="entry name" value="BphY/WalK/GraS-like"/>
</dbReference>
<evidence type="ECO:0000313" key="24">
    <source>
        <dbReference type="Proteomes" id="UP001306119"/>
    </source>
</evidence>
<keyword evidence="24" id="KW-1185">Reference proteome</keyword>
<gene>
    <name evidence="22" type="primary">phoR_2</name>
    <name evidence="21" type="synonym">phoR</name>
    <name evidence="22" type="ORF">CZ814_03026</name>
    <name evidence="21" type="ORF">VXS06_15450</name>
</gene>
<dbReference type="GO" id="GO:0006355">
    <property type="term" value="P:regulation of DNA-templated transcription"/>
    <property type="evidence" value="ECO:0007669"/>
    <property type="project" value="InterPro"/>
</dbReference>
<keyword evidence="14" id="KW-0067">ATP-binding</keyword>
<dbReference type="OrthoDB" id="9813151at2"/>
<comment type="subcellular location">
    <subcellularLocation>
        <location evidence="2">Cell inner membrane</location>
        <topology evidence="2">Multi-pass membrane protein</topology>
    </subcellularLocation>
</comment>
<dbReference type="EC" id="2.7.13.3" evidence="3"/>
<dbReference type="RefSeq" id="WP_080175776.1">
    <property type="nucleotide sequence ID" value="NZ_AP024854.1"/>
</dbReference>
<dbReference type="FunFam" id="3.30.565.10:FF:000032">
    <property type="entry name" value="Phosphate regulon sensor histidine kinase PhoR"/>
    <property type="match status" value="1"/>
</dbReference>
<keyword evidence="12" id="KW-0547">Nucleotide-binding</keyword>
<dbReference type="SMART" id="SM00387">
    <property type="entry name" value="HATPase_c"/>
    <property type="match status" value="1"/>
</dbReference>
<dbReference type="Proteomes" id="UP001306119">
    <property type="component" value="Unassembled WGS sequence"/>
</dbReference>
<evidence type="ECO:0000256" key="15">
    <source>
        <dbReference type="ARBA" id="ARBA00022989"/>
    </source>
</evidence>
<proteinExistence type="predicted"/>
<organism evidence="22 23">
    <name type="scientific">Photobacterium toruni</name>
    <dbReference type="NCBI Taxonomy" id="1935446"/>
    <lineage>
        <taxon>Bacteria</taxon>
        <taxon>Pseudomonadati</taxon>
        <taxon>Pseudomonadota</taxon>
        <taxon>Gammaproteobacteria</taxon>
        <taxon>Vibrionales</taxon>
        <taxon>Vibrionaceae</taxon>
        <taxon>Photobacterium</taxon>
    </lineage>
</organism>
<evidence type="ECO:0000259" key="20">
    <source>
        <dbReference type="PROSITE" id="PS50109"/>
    </source>
</evidence>
<evidence type="ECO:0000313" key="22">
    <source>
        <dbReference type="EMBL" id="SKA50269.1"/>
    </source>
</evidence>
<dbReference type="PANTHER" id="PTHR45453:SF1">
    <property type="entry name" value="PHOSPHATE REGULON SENSOR PROTEIN PHOR"/>
    <property type="match status" value="1"/>
</dbReference>
<keyword evidence="15 19" id="KW-1133">Transmembrane helix</keyword>
<dbReference type="CDD" id="cd00082">
    <property type="entry name" value="HisKA"/>
    <property type="match status" value="1"/>
</dbReference>
<keyword evidence="16" id="KW-0902">Two-component regulatory system</keyword>
<dbReference type="InterPro" id="IPR005467">
    <property type="entry name" value="His_kinase_dom"/>
</dbReference>
<dbReference type="InterPro" id="IPR000014">
    <property type="entry name" value="PAS"/>
</dbReference>
<dbReference type="FunFam" id="1.10.287.130:FF:000001">
    <property type="entry name" value="Two-component sensor histidine kinase"/>
    <property type="match status" value="1"/>
</dbReference>
<dbReference type="GO" id="GO:0006817">
    <property type="term" value="P:phosphate ion transport"/>
    <property type="evidence" value="ECO:0007669"/>
    <property type="project" value="UniProtKB-KW"/>
</dbReference>
<reference evidence="21 24" key="2">
    <citation type="submission" date="2024-01" db="EMBL/GenBank/DDBJ databases">
        <title>Active colonisers of the gastrointestinal tract of Atlantic salmon farmed in a warm water region.</title>
        <authorList>
            <person name="Bowman J.P."/>
        </authorList>
    </citation>
    <scope>NUCLEOTIDE SEQUENCE [LARGE SCALE GENOMIC DNA]</scope>
    <source>
        <strain evidence="21 24">S3MW1</strain>
    </source>
</reference>
<dbReference type="PROSITE" id="PS50109">
    <property type="entry name" value="HIS_KIN"/>
    <property type="match status" value="1"/>
</dbReference>
<dbReference type="EMBL" id="FUWP01000020">
    <property type="protein sequence ID" value="SKA50269.1"/>
    <property type="molecule type" value="Genomic_DNA"/>
</dbReference>
<dbReference type="Gene3D" id="1.10.287.130">
    <property type="match status" value="1"/>
</dbReference>
<dbReference type="InterPro" id="IPR003661">
    <property type="entry name" value="HisK_dim/P_dom"/>
</dbReference>
<evidence type="ECO:0000256" key="13">
    <source>
        <dbReference type="ARBA" id="ARBA00022777"/>
    </source>
</evidence>
<keyword evidence="10 22" id="KW-0808">Transferase</keyword>
<dbReference type="GO" id="GO:0016036">
    <property type="term" value="P:cellular response to phosphate starvation"/>
    <property type="evidence" value="ECO:0007669"/>
    <property type="project" value="TreeGrafter"/>
</dbReference>
<keyword evidence="13 21" id="KW-0418">Kinase</keyword>
<dbReference type="InterPro" id="IPR003594">
    <property type="entry name" value="HATPase_dom"/>
</dbReference>
<dbReference type="AlphaFoldDB" id="A0A1T4UC82"/>
<dbReference type="Gene3D" id="3.30.565.10">
    <property type="entry name" value="Histidine kinase-like ATPase, C-terminal domain"/>
    <property type="match status" value="1"/>
</dbReference>
<accession>A0A1T4UC82</accession>
<dbReference type="GO" id="GO:0005886">
    <property type="term" value="C:plasma membrane"/>
    <property type="evidence" value="ECO:0007669"/>
    <property type="project" value="UniProtKB-SubCell"/>
</dbReference>
<keyword evidence="5" id="KW-0813">Transport</keyword>
<sequence length="443" mass="50921">MERLTWKRLVGELILFYLPWLILGAIFGYLPWFLLIASWIQLGWHFHNQLKMSNWLWKDRSLTPPSGSGSWEPLFNGIYRLQQRNRRRRKELTTLIRRFRNGAESLPDAVVVFRSEGNIVWCNKLAQQLLGLRWPDDSGQPISNLLRSPDFVRYLSRQVFDTPLEITSPMNYDRTLELRIMRYTEGEYLMAVRDVSQLKQLEGMRRNFFANVSHELRTPMTVLQGYLEMAQDPEMLMGPMWDRAHGVMTEQLARMNALVEQLLTLSKIEAAPTIELEEIVDVPAMLDILEKEAMSLSSNKEQSFTFEVDNSLKVFGDNDQLRSAISNLVYNAVKHTPNDAAIHVRWYRSPTGPRLEVTDSGEGIAAQHIHRLTERFYRVDKARSRETGGSGLGLAIVKHALSHHDAHLEIDSEVDNGSTFSFTLPSRLVADTTLSDTTTHNHS</sequence>
<dbReference type="InterPro" id="IPR004358">
    <property type="entry name" value="Sig_transdc_His_kin-like_C"/>
</dbReference>
<keyword evidence="8" id="KW-0597">Phosphoprotein</keyword>
<comment type="function">
    <text evidence="18">Member of the two-component regulatory system PhoR/PhoB involved in the phosphate regulon genes expression. PhoR may function as a membrane-associated protein kinase that phosphorylates PhoB in response to environmental signals.</text>
</comment>
<evidence type="ECO:0000256" key="11">
    <source>
        <dbReference type="ARBA" id="ARBA00022692"/>
    </source>
</evidence>
<evidence type="ECO:0000313" key="21">
    <source>
        <dbReference type="EMBL" id="MEC6833162.1"/>
    </source>
</evidence>
<keyword evidence="11 19" id="KW-0812">Transmembrane</keyword>
<evidence type="ECO:0000256" key="14">
    <source>
        <dbReference type="ARBA" id="ARBA00022840"/>
    </source>
</evidence>
<dbReference type="PANTHER" id="PTHR45453">
    <property type="entry name" value="PHOSPHATE REGULON SENSOR PROTEIN PHOR"/>
    <property type="match status" value="1"/>
</dbReference>
<evidence type="ECO:0000256" key="4">
    <source>
        <dbReference type="ARBA" id="ARBA00019665"/>
    </source>
</evidence>
<dbReference type="InterPro" id="IPR021766">
    <property type="entry name" value="PhoR_N"/>
</dbReference>
<keyword evidence="7" id="KW-0997">Cell inner membrane</keyword>
<dbReference type="SMART" id="SM00091">
    <property type="entry name" value="PAS"/>
    <property type="match status" value="1"/>
</dbReference>
<keyword evidence="9" id="KW-0592">Phosphate transport</keyword>
<dbReference type="PRINTS" id="PR00344">
    <property type="entry name" value="BCTRLSENSOR"/>
</dbReference>
<dbReference type="Gene3D" id="3.30.450.20">
    <property type="entry name" value="PAS domain"/>
    <property type="match status" value="1"/>
</dbReference>
<dbReference type="SUPFAM" id="SSF47384">
    <property type="entry name" value="Homodimeric domain of signal transducing histidine kinase"/>
    <property type="match status" value="1"/>
</dbReference>
<evidence type="ECO:0000256" key="3">
    <source>
        <dbReference type="ARBA" id="ARBA00012438"/>
    </source>
</evidence>
<dbReference type="NCBIfam" id="TIGR02966">
    <property type="entry name" value="phoR_proteo"/>
    <property type="match status" value="1"/>
</dbReference>
<evidence type="ECO:0000256" key="12">
    <source>
        <dbReference type="ARBA" id="ARBA00022741"/>
    </source>
</evidence>
<dbReference type="GO" id="GO:0004721">
    <property type="term" value="F:phosphoprotein phosphatase activity"/>
    <property type="evidence" value="ECO:0007669"/>
    <property type="project" value="InterPro"/>
</dbReference>
<dbReference type="GO" id="GO:0005524">
    <property type="term" value="F:ATP binding"/>
    <property type="evidence" value="ECO:0007669"/>
    <property type="project" value="UniProtKB-KW"/>
</dbReference>
<dbReference type="SUPFAM" id="SSF55874">
    <property type="entry name" value="ATPase domain of HSP90 chaperone/DNA topoisomerase II/histidine kinase"/>
    <property type="match status" value="1"/>
</dbReference>
<evidence type="ECO:0000256" key="5">
    <source>
        <dbReference type="ARBA" id="ARBA00022448"/>
    </source>
</evidence>
<reference evidence="22 23" key="1">
    <citation type="submission" date="2017-02" db="EMBL/GenBank/DDBJ databases">
        <authorList>
            <person name="Peterson S.W."/>
        </authorList>
    </citation>
    <scope>NUCLEOTIDE SEQUENCE [LARGE SCALE GENOMIC DNA]</scope>
    <source>
        <strain evidence="22 23">CECT 9189</strain>
    </source>
</reference>
<keyword evidence="6" id="KW-1003">Cell membrane</keyword>
<dbReference type="GO" id="GO:0000155">
    <property type="term" value="F:phosphorelay sensor kinase activity"/>
    <property type="evidence" value="ECO:0007669"/>
    <property type="project" value="InterPro"/>
</dbReference>
<evidence type="ECO:0000256" key="7">
    <source>
        <dbReference type="ARBA" id="ARBA00022519"/>
    </source>
</evidence>
<evidence type="ECO:0000256" key="6">
    <source>
        <dbReference type="ARBA" id="ARBA00022475"/>
    </source>
</evidence>
<dbReference type="InterPro" id="IPR036890">
    <property type="entry name" value="HATPase_C_sf"/>
</dbReference>
<evidence type="ECO:0000256" key="2">
    <source>
        <dbReference type="ARBA" id="ARBA00004429"/>
    </source>
</evidence>
<dbReference type="SMART" id="SM00388">
    <property type="entry name" value="HisKA"/>
    <property type="match status" value="1"/>
</dbReference>
<dbReference type="Pfam" id="PF00512">
    <property type="entry name" value="HisKA"/>
    <property type="match status" value="1"/>
</dbReference>
<dbReference type="FunFam" id="3.30.450.20:FF:000044">
    <property type="entry name" value="Phosphate regulon sensor histidine kinase PhoR"/>
    <property type="match status" value="1"/>
</dbReference>
<dbReference type="InterPro" id="IPR014310">
    <property type="entry name" value="Sig_transdc_His_kinase_PhoR"/>
</dbReference>
<evidence type="ECO:0000256" key="10">
    <source>
        <dbReference type="ARBA" id="ARBA00022679"/>
    </source>
</evidence>
<dbReference type="Pfam" id="PF02518">
    <property type="entry name" value="HATPase_c"/>
    <property type="match status" value="1"/>
</dbReference>
<dbReference type="SUPFAM" id="SSF55785">
    <property type="entry name" value="PYP-like sensor domain (PAS domain)"/>
    <property type="match status" value="1"/>
</dbReference>
<protein>
    <recommendedName>
        <fullName evidence="4">Phosphate regulon sensor protein PhoR</fullName>
        <ecNumber evidence="3">2.7.13.3</ecNumber>
    </recommendedName>
</protein>
<comment type="catalytic activity">
    <reaction evidence="1">
        <text>ATP + protein L-histidine = ADP + protein N-phospho-L-histidine.</text>
        <dbReference type="EC" id="2.7.13.3"/>
    </reaction>
</comment>
<dbReference type="InterPro" id="IPR036097">
    <property type="entry name" value="HisK_dim/P_sf"/>
</dbReference>
<dbReference type="InterPro" id="IPR035965">
    <property type="entry name" value="PAS-like_dom_sf"/>
</dbReference>
<evidence type="ECO:0000313" key="23">
    <source>
        <dbReference type="Proteomes" id="UP000191116"/>
    </source>
</evidence>
<dbReference type="Proteomes" id="UP000191116">
    <property type="component" value="Unassembled WGS sequence"/>
</dbReference>
<feature type="transmembrane region" description="Helical" evidence="19">
    <location>
        <begin position="20"/>
        <end position="42"/>
    </location>
</feature>
<evidence type="ECO:0000256" key="18">
    <source>
        <dbReference type="ARBA" id="ARBA00025207"/>
    </source>
</evidence>
<dbReference type="NCBIfam" id="NF008235">
    <property type="entry name" value="PRK11006.1"/>
    <property type="match status" value="1"/>
</dbReference>
<dbReference type="Pfam" id="PF00989">
    <property type="entry name" value="PAS"/>
    <property type="match status" value="1"/>
</dbReference>
<dbReference type="InterPro" id="IPR013767">
    <property type="entry name" value="PAS_fold"/>
</dbReference>
<evidence type="ECO:0000256" key="17">
    <source>
        <dbReference type="ARBA" id="ARBA00023136"/>
    </source>
</evidence>
<evidence type="ECO:0000256" key="8">
    <source>
        <dbReference type="ARBA" id="ARBA00022553"/>
    </source>
</evidence>
<evidence type="ECO:0000256" key="19">
    <source>
        <dbReference type="SAM" id="Phobius"/>
    </source>
</evidence>
<name>A0A1T4UC82_9GAMM</name>
<evidence type="ECO:0000256" key="9">
    <source>
        <dbReference type="ARBA" id="ARBA00022592"/>
    </source>
</evidence>
<dbReference type="CDD" id="cd00130">
    <property type="entry name" value="PAS"/>
    <property type="match status" value="1"/>
</dbReference>